<organism evidence="2 3">
    <name type="scientific">Pleurodeles waltl</name>
    <name type="common">Iberian ribbed newt</name>
    <dbReference type="NCBI Taxonomy" id="8319"/>
    <lineage>
        <taxon>Eukaryota</taxon>
        <taxon>Metazoa</taxon>
        <taxon>Chordata</taxon>
        <taxon>Craniata</taxon>
        <taxon>Vertebrata</taxon>
        <taxon>Euteleostomi</taxon>
        <taxon>Amphibia</taxon>
        <taxon>Batrachia</taxon>
        <taxon>Caudata</taxon>
        <taxon>Salamandroidea</taxon>
        <taxon>Salamandridae</taxon>
        <taxon>Pleurodelinae</taxon>
        <taxon>Pleurodeles</taxon>
    </lineage>
</organism>
<dbReference type="AlphaFoldDB" id="A0AAV7SNQ5"/>
<feature type="region of interest" description="Disordered" evidence="1">
    <location>
        <begin position="47"/>
        <end position="83"/>
    </location>
</feature>
<feature type="compositionally biased region" description="Basic and acidic residues" evidence="1">
    <location>
        <begin position="47"/>
        <end position="67"/>
    </location>
</feature>
<keyword evidence="3" id="KW-1185">Reference proteome</keyword>
<evidence type="ECO:0000313" key="2">
    <source>
        <dbReference type="EMBL" id="KAJ1165693.1"/>
    </source>
</evidence>
<dbReference type="Proteomes" id="UP001066276">
    <property type="component" value="Chromosome 4_2"/>
</dbReference>
<comment type="caution">
    <text evidence="2">The sequence shown here is derived from an EMBL/GenBank/DDBJ whole genome shotgun (WGS) entry which is preliminary data.</text>
</comment>
<reference evidence="2" key="1">
    <citation type="journal article" date="2022" name="bioRxiv">
        <title>Sequencing and chromosome-scale assembly of the giantPleurodeles waltlgenome.</title>
        <authorList>
            <person name="Brown T."/>
            <person name="Elewa A."/>
            <person name="Iarovenko S."/>
            <person name="Subramanian E."/>
            <person name="Araus A.J."/>
            <person name="Petzold A."/>
            <person name="Susuki M."/>
            <person name="Suzuki K.-i.T."/>
            <person name="Hayashi T."/>
            <person name="Toyoda A."/>
            <person name="Oliveira C."/>
            <person name="Osipova E."/>
            <person name="Leigh N.D."/>
            <person name="Simon A."/>
            <person name="Yun M.H."/>
        </authorList>
    </citation>
    <scope>NUCLEOTIDE SEQUENCE</scope>
    <source>
        <strain evidence="2">20211129_DDA</strain>
        <tissue evidence="2">Liver</tissue>
    </source>
</reference>
<gene>
    <name evidence="2" type="ORF">NDU88_006110</name>
</gene>
<accession>A0AAV7SNQ5</accession>
<proteinExistence type="predicted"/>
<evidence type="ECO:0000256" key="1">
    <source>
        <dbReference type="SAM" id="MobiDB-lite"/>
    </source>
</evidence>
<name>A0AAV7SNQ5_PLEWA</name>
<sequence length="83" mass="9108">MVCFSARWACRRTFVHPQGPILAQRWGRAADLGMVAACSAFASQAKHTDEAPDVKGGTRREEMRKMPCEWNDLPTGAVGDSQS</sequence>
<evidence type="ECO:0000313" key="3">
    <source>
        <dbReference type="Proteomes" id="UP001066276"/>
    </source>
</evidence>
<dbReference type="EMBL" id="JANPWB010000008">
    <property type="protein sequence ID" value="KAJ1165693.1"/>
    <property type="molecule type" value="Genomic_DNA"/>
</dbReference>
<protein>
    <submittedName>
        <fullName evidence="2">Uncharacterized protein</fullName>
    </submittedName>
</protein>